<sequence>MGGGGSRPRQPQGIVTESILGPTTNVTSTSGFADTFSVPLSDNYSDPFAGYYSGKTDISVMGVLWSKVEPFLVPNRGKTTTSIIGPQDASCDEYMFDTTGCNITIQGKLLLVLDSINSTLRNYFSCFCEVVQARLNNTNVTIEIMAGGNQTSCSNPVSHSNVDEALLEENLKALNLVYEPQDRYAGMAVLLTDRGFTSENFSALSEDQEPYVYVVNFGENESENSSCLRQFRQLEDIAHISDI</sequence>
<evidence type="ECO:0000313" key="1">
    <source>
        <dbReference type="EnsemblMetazoa" id="G28841.3:cds"/>
    </source>
</evidence>
<proteinExistence type="predicted"/>
<keyword evidence="2" id="KW-1185">Reference proteome</keyword>
<dbReference type="OrthoDB" id="6203097at2759"/>
<reference evidence="1" key="1">
    <citation type="submission" date="2022-08" db="UniProtKB">
        <authorList>
            <consortium name="EnsemblMetazoa"/>
        </authorList>
    </citation>
    <scope>IDENTIFICATION</scope>
    <source>
        <strain evidence="1">05x7-T-G4-1.051#20</strain>
    </source>
</reference>
<name>A0A8W8LNE2_MAGGI</name>
<dbReference type="AlphaFoldDB" id="A0A8W8LNE2"/>
<evidence type="ECO:0000313" key="2">
    <source>
        <dbReference type="Proteomes" id="UP000005408"/>
    </source>
</evidence>
<protein>
    <submittedName>
        <fullName evidence="1">Uncharacterized protein</fullName>
    </submittedName>
</protein>
<dbReference type="EnsemblMetazoa" id="G28841.3">
    <property type="protein sequence ID" value="G28841.3:cds"/>
    <property type="gene ID" value="G28841"/>
</dbReference>
<organism evidence="1 2">
    <name type="scientific">Magallana gigas</name>
    <name type="common">Pacific oyster</name>
    <name type="synonym">Crassostrea gigas</name>
    <dbReference type="NCBI Taxonomy" id="29159"/>
    <lineage>
        <taxon>Eukaryota</taxon>
        <taxon>Metazoa</taxon>
        <taxon>Spiralia</taxon>
        <taxon>Lophotrochozoa</taxon>
        <taxon>Mollusca</taxon>
        <taxon>Bivalvia</taxon>
        <taxon>Autobranchia</taxon>
        <taxon>Pteriomorphia</taxon>
        <taxon>Ostreida</taxon>
        <taxon>Ostreoidea</taxon>
        <taxon>Ostreidae</taxon>
        <taxon>Magallana</taxon>
    </lineage>
</organism>
<accession>A0A8W8LNE2</accession>
<dbReference type="Proteomes" id="UP000005408">
    <property type="component" value="Unassembled WGS sequence"/>
</dbReference>